<reference evidence="2" key="1">
    <citation type="submission" date="2021-12" db="EMBL/GenBank/DDBJ databases">
        <authorList>
            <person name="King R."/>
        </authorList>
    </citation>
    <scope>NUCLEOTIDE SEQUENCE</scope>
</reference>
<dbReference type="Proteomes" id="UP001153292">
    <property type="component" value="Chromosome 2"/>
</dbReference>
<organism evidence="2 3">
    <name type="scientific">Chilo suppressalis</name>
    <name type="common">Asiatic rice borer moth</name>
    <dbReference type="NCBI Taxonomy" id="168631"/>
    <lineage>
        <taxon>Eukaryota</taxon>
        <taxon>Metazoa</taxon>
        <taxon>Ecdysozoa</taxon>
        <taxon>Arthropoda</taxon>
        <taxon>Hexapoda</taxon>
        <taxon>Insecta</taxon>
        <taxon>Pterygota</taxon>
        <taxon>Neoptera</taxon>
        <taxon>Endopterygota</taxon>
        <taxon>Lepidoptera</taxon>
        <taxon>Glossata</taxon>
        <taxon>Ditrysia</taxon>
        <taxon>Pyraloidea</taxon>
        <taxon>Crambidae</taxon>
        <taxon>Crambinae</taxon>
        <taxon>Chilo</taxon>
    </lineage>
</organism>
<gene>
    <name evidence="2" type="ORF">CHILSU_LOCUS5209</name>
</gene>
<protein>
    <submittedName>
        <fullName evidence="2">Uncharacterized protein</fullName>
    </submittedName>
</protein>
<feature type="compositionally biased region" description="Polar residues" evidence="1">
    <location>
        <begin position="1"/>
        <end position="19"/>
    </location>
</feature>
<proteinExistence type="predicted"/>
<evidence type="ECO:0000313" key="3">
    <source>
        <dbReference type="Proteomes" id="UP001153292"/>
    </source>
</evidence>
<feature type="region of interest" description="Disordered" evidence="1">
    <location>
        <begin position="1"/>
        <end position="29"/>
    </location>
</feature>
<evidence type="ECO:0000313" key="2">
    <source>
        <dbReference type="EMBL" id="CAH0401972.1"/>
    </source>
</evidence>
<sequence length="197" mass="22778">MNKSVSASNVSEMENESTPPNFPLYRPKRMREEDLPAEFNKFKDEKRELFTSFISTQQSQIQGIIDDLKEIQLTNYNIENSIALLTSQNEQFQQKIESLEGQTKKDREYILVLESKIEDSPRTSRKTSIKIKNVPKQERESTEDLINMILSLAKTINLDIESRDIKDIFRLQTKREGGGRNTPIIIELGSVILKNNL</sequence>
<evidence type="ECO:0000256" key="1">
    <source>
        <dbReference type="SAM" id="MobiDB-lite"/>
    </source>
</evidence>
<name>A0ABN8B7L1_CHISP</name>
<keyword evidence="3" id="KW-1185">Reference proteome</keyword>
<dbReference type="EMBL" id="OU963895">
    <property type="protein sequence ID" value="CAH0401972.1"/>
    <property type="molecule type" value="Genomic_DNA"/>
</dbReference>
<accession>A0ABN8B7L1</accession>